<proteinExistence type="predicted"/>
<evidence type="ECO:0000256" key="1">
    <source>
        <dbReference type="SAM" id="SignalP"/>
    </source>
</evidence>
<dbReference type="PROSITE" id="PS50234">
    <property type="entry name" value="VWFA"/>
    <property type="match status" value="1"/>
</dbReference>
<dbReference type="PANTHER" id="PTHR10579">
    <property type="entry name" value="CALCIUM-ACTIVATED CHLORIDE CHANNEL REGULATOR"/>
    <property type="match status" value="1"/>
</dbReference>
<dbReference type="PROSITE" id="PS51257">
    <property type="entry name" value="PROKAR_LIPOPROTEIN"/>
    <property type="match status" value="1"/>
</dbReference>
<accession>A0ABQ5UTA0</accession>
<name>A0ABQ5UTA0_9HYPH</name>
<evidence type="ECO:0000313" key="4">
    <source>
        <dbReference type="Proteomes" id="UP001161405"/>
    </source>
</evidence>
<dbReference type="RefSeq" id="WP_284365335.1">
    <property type="nucleotide sequence ID" value="NZ_BSNI01000002.1"/>
</dbReference>
<reference evidence="3" key="2">
    <citation type="submission" date="2023-01" db="EMBL/GenBank/DDBJ databases">
        <title>Draft genome sequence of Maritalea porphyrae strain NBRC 107169.</title>
        <authorList>
            <person name="Sun Q."/>
            <person name="Mori K."/>
        </authorList>
    </citation>
    <scope>NUCLEOTIDE SEQUENCE</scope>
    <source>
        <strain evidence="3">NBRC 107169</strain>
    </source>
</reference>
<keyword evidence="4" id="KW-1185">Reference proteome</keyword>
<feature type="signal peptide" evidence="1">
    <location>
        <begin position="1"/>
        <end position="22"/>
    </location>
</feature>
<sequence length="558" mass="60109">MNTMAKSFLGTALVAGVLTLSACGGAPIETTEAAHENIAKLVKEQIKPSRQENRVRANIELTPTNLLSLLPNIDEYPITIAANDSATVEAVEIFTSSEKSGRGTDGLYNDLAERFNRQNNKISNGKFAKVAIRKMPSGLGAQFILADKHVPDAFSPSNKLWGKMIESQGVVADEINPVTAPNTAGIVVRKSKLDLVTTDGKLDLQKLLTEVTSGEFSMGYTNPYQSSTGLNFLMMVLHSFAQGDEVEFLSPDVASAFEAFQLGVPFVAQNTLQMRDAAVGSGVLDALVMEHQTWVNVTGMADYEFVPFGVRHDSPLYALPQADEAEREVLAAFNQFIEANKNEISKFGFGNNADYTASYDIEDGSLIQQAQKLWKDKKSGGKPIAAMFVADVSGSMDGSRLKELKQALVDSSDLIAASNAIGLISYNDSVNIDLPVRQFNLQQKSLFIGAVESLVAGGATATNNGVIVAANELLNFAAANPDHKLVIFVLSDGETNEGLEFATVKETLRYARIPIHSIAYELSSDHLKEMAGLVEAAYIESSVGSASYRIGNLLNSEM</sequence>
<dbReference type="InterPro" id="IPR002035">
    <property type="entry name" value="VWF_A"/>
</dbReference>
<keyword evidence="1" id="KW-0732">Signal</keyword>
<gene>
    <name evidence="3" type="ORF">GCM10007879_26670</name>
</gene>
<feature type="domain" description="VWFA" evidence="2">
    <location>
        <begin position="385"/>
        <end position="558"/>
    </location>
</feature>
<dbReference type="Proteomes" id="UP001161405">
    <property type="component" value="Unassembled WGS sequence"/>
</dbReference>
<dbReference type="SMART" id="SM00327">
    <property type="entry name" value="VWA"/>
    <property type="match status" value="1"/>
</dbReference>
<dbReference type="SUPFAM" id="SSF53850">
    <property type="entry name" value="Periplasmic binding protein-like II"/>
    <property type="match status" value="1"/>
</dbReference>
<dbReference type="CDD" id="cd00198">
    <property type="entry name" value="vWFA"/>
    <property type="match status" value="1"/>
</dbReference>
<dbReference type="InterPro" id="IPR051266">
    <property type="entry name" value="CLCR"/>
</dbReference>
<dbReference type="SUPFAM" id="SSF53300">
    <property type="entry name" value="vWA-like"/>
    <property type="match status" value="1"/>
</dbReference>
<comment type="caution">
    <text evidence="3">The sequence shown here is derived from an EMBL/GenBank/DDBJ whole genome shotgun (WGS) entry which is preliminary data.</text>
</comment>
<evidence type="ECO:0000313" key="3">
    <source>
        <dbReference type="EMBL" id="GLQ18418.1"/>
    </source>
</evidence>
<dbReference type="PANTHER" id="PTHR10579:SF43">
    <property type="entry name" value="ZINC FINGER (C3HC4-TYPE RING FINGER) FAMILY PROTEIN"/>
    <property type="match status" value="1"/>
</dbReference>
<reference evidence="3" key="1">
    <citation type="journal article" date="2014" name="Int. J. Syst. Evol. Microbiol.">
        <title>Complete genome of a new Firmicutes species belonging to the dominant human colonic microbiota ('Ruminococcus bicirculans') reveals two chromosomes and a selective capacity to utilize plant glucans.</title>
        <authorList>
            <consortium name="NISC Comparative Sequencing Program"/>
            <person name="Wegmann U."/>
            <person name="Louis P."/>
            <person name="Goesmann A."/>
            <person name="Henrissat B."/>
            <person name="Duncan S.H."/>
            <person name="Flint H.J."/>
        </authorList>
    </citation>
    <scope>NUCLEOTIDE SEQUENCE</scope>
    <source>
        <strain evidence="3">NBRC 107169</strain>
    </source>
</reference>
<dbReference type="InterPro" id="IPR036465">
    <property type="entry name" value="vWFA_dom_sf"/>
</dbReference>
<dbReference type="Pfam" id="PF13531">
    <property type="entry name" value="SBP_bac_11"/>
    <property type="match status" value="1"/>
</dbReference>
<evidence type="ECO:0000259" key="2">
    <source>
        <dbReference type="PROSITE" id="PS50234"/>
    </source>
</evidence>
<dbReference type="Gene3D" id="3.40.50.410">
    <property type="entry name" value="von Willebrand factor, type A domain"/>
    <property type="match status" value="1"/>
</dbReference>
<dbReference type="Pfam" id="PF00092">
    <property type="entry name" value="VWA"/>
    <property type="match status" value="1"/>
</dbReference>
<dbReference type="EMBL" id="BSNI01000002">
    <property type="protein sequence ID" value="GLQ18418.1"/>
    <property type="molecule type" value="Genomic_DNA"/>
</dbReference>
<organism evidence="3 4">
    <name type="scientific">Maritalea porphyrae</name>
    <dbReference type="NCBI Taxonomy" id="880732"/>
    <lineage>
        <taxon>Bacteria</taxon>
        <taxon>Pseudomonadati</taxon>
        <taxon>Pseudomonadota</taxon>
        <taxon>Alphaproteobacteria</taxon>
        <taxon>Hyphomicrobiales</taxon>
        <taxon>Devosiaceae</taxon>
        <taxon>Maritalea</taxon>
    </lineage>
</organism>
<protein>
    <submittedName>
        <fullName evidence="3">VWA domain-containing protein</fullName>
    </submittedName>
</protein>
<feature type="chain" id="PRO_5045198340" evidence="1">
    <location>
        <begin position="23"/>
        <end position="558"/>
    </location>
</feature>